<dbReference type="Proteomes" id="UP000027138">
    <property type="component" value="Unassembled WGS sequence"/>
</dbReference>
<protein>
    <submittedName>
        <fullName evidence="2">Uncharacterized protein</fullName>
    </submittedName>
</protein>
<organism evidence="2 3">
    <name type="scientific">Jatropha curcas</name>
    <name type="common">Barbados nut</name>
    <dbReference type="NCBI Taxonomy" id="180498"/>
    <lineage>
        <taxon>Eukaryota</taxon>
        <taxon>Viridiplantae</taxon>
        <taxon>Streptophyta</taxon>
        <taxon>Embryophyta</taxon>
        <taxon>Tracheophyta</taxon>
        <taxon>Spermatophyta</taxon>
        <taxon>Magnoliopsida</taxon>
        <taxon>eudicotyledons</taxon>
        <taxon>Gunneridae</taxon>
        <taxon>Pentapetalae</taxon>
        <taxon>rosids</taxon>
        <taxon>fabids</taxon>
        <taxon>Malpighiales</taxon>
        <taxon>Euphorbiaceae</taxon>
        <taxon>Crotonoideae</taxon>
        <taxon>Jatropheae</taxon>
        <taxon>Jatropha</taxon>
    </lineage>
</organism>
<keyword evidence="3" id="KW-1185">Reference proteome</keyword>
<proteinExistence type="predicted"/>
<feature type="compositionally biased region" description="Basic and acidic residues" evidence="1">
    <location>
        <begin position="160"/>
        <end position="174"/>
    </location>
</feature>
<feature type="compositionally biased region" description="Polar residues" evidence="1">
    <location>
        <begin position="142"/>
        <end position="158"/>
    </location>
</feature>
<dbReference type="AlphaFoldDB" id="A0A067KJX8"/>
<name>A0A067KJX8_JATCU</name>
<feature type="region of interest" description="Disordered" evidence="1">
    <location>
        <begin position="138"/>
        <end position="216"/>
    </location>
</feature>
<dbReference type="OrthoDB" id="1732171at2759"/>
<gene>
    <name evidence="2" type="ORF">JCGZ_08701</name>
</gene>
<dbReference type="EMBL" id="KK914437">
    <property type="protein sequence ID" value="KDP36432.1"/>
    <property type="molecule type" value="Genomic_DNA"/>
</dbReference>
<evidence type="ECO:0000256" key="1">
    <source>
        <dbReference type="SAM" id="MobiDB-lite"/>
    </source>
</evidence>
<sequence length="229" mass="25079">MENNVGDPLVLPNGPITRSRIKRYGAAMSLYFQVQTTQELHNVAFNKCCEELEGLPRSLPESHEPVTGPPYTVAEKSSLPKFNSDHTIRLAIWCCTTAVHGGFPIQCPSLGLKEGKLRLLPPVSTSIIISRVSMGRHGQITVPGTGTVGSNQPGTVTGTGEKRNWDEPEPEPEKSGSVSVPANEEPDSAVPENRSEPDWNRRFSGRLESPVRTGGSSRCNCQIFKFFFF</sequence>
<evidence type="ECO:0000313" key="3">
    <source>
        <dbReference type="Proteomes" id="UP000027138"/>
    </source>
</evidence>
<accession>A0A067KJX8</accession>
<reference evidence="2 3" key="1">
    <citation type="journal article" date="2014" name="PLoS ONE">
        <title>Global Analysis of Gene Expression Profiles in Physic Nut (Jatropha curcas L.) Seedlings Exposed to Salt Stress.</title>
        <authorList>
            <person name="Zhang L."/>
            <person name="Zhang C."/>
            <person name="Wu P."/>
            <person name="Chen Y."/>
            <person name="Li M."/>
            <person name="Jiang H."/>
            <person name="Wu G."/>
        </authorList>
    </citation>
    <scope>NUCLEOTIDE SEQUENCE [LARGE SCALE GENOMIC DNA]</scope>
    <source>
        <strain evidence="3">cv. GZQX0401</strain>
        <tissue evidence="2">Young leaves</tissue>
    </source>
</reference>
<evidence type="ECO:0000313" key="2">
    <source>
        <dbReference type="EMBL" id="KDP36432.1"/>
    </source>
</evidence>